<evidence type="ECO:0000256" key="1">
    <source>
        <dbReference type="SAM" id="Coils"/>
    </source>
</evidence>
<evidence type="ECO:0000313" key="4">
    <source>
        <dbReference type="Proteomes" id="UP001231924"/>
    </source>
</evidence>
<keyword evidence="4" id="KW-1185">Reference proteome</keyword>
<gene>
    <name evidence="3" type="ORF">QRT03_01745</name>
</gene>
<evidence type="ECO:0000259" key="2">
    <source>
        <dbReference type="Pfam" id="PF20537"/>
    </source>
</evidence>
<feature type="domain" description="DUF6752" evidence="2">
    <location>
        <begin position="65"/>
        <end position="106"/>
    </location>
</feature>
<proteinExistence type="predicted"/>
<keyword evidence="1" id="KW-0175">Coiled coil</keyword>
<dbReference type="Pfam" id="PF20537">
    <property type="entry name" value="DUF6752"/>
    <property type="match status" value="1"/>
</dbReference>
<reference evidence="3 4" key="1">
    <citation type="submission" date="2023-06" db="EMBL/GenBank/DDBJ databases">
        <title>Actinomycetospora Odt1-22.</title>
        <authorList>
            <person name="Supong K."/>
        </authorList>
    </citation>
    <scope>NUCLEOTIDE SEQUENCE [LARGE SCALE GENOMIC DNA]</scope>
    <source>
        <strain evidence="3 4">Odt1-22</strain>
    </source>
</reference>
<dbReference type="EMBL" id="JASVWF010000001">
    <property type="protein sequence ID" value="MDL5154664.1"/>
    <property type="molecule type" value="Genomic_DNA"/>
</dbReference>
<accession>A0ABT7M384</accession>
<organism evidence="3 4">
    <name type="scientific">Actinomycetospora termitidis</name>
    <dbReference type="NCBI Taxonomy" id="3053470"/>
    <lineage>
        <taxon>Bacteria</taxon>
        <taxon>Bacillati</taxon>
        <taxon>Actinomycetota</taxon>
        <taxon>Actinomycetes</taxon>
        <taxon>Pseudonocardiales</taxon>
        <taxon>Pseudonocardiaceae</taxon>
        <taxon>Actinomycetospora</taxon>
    </lineage>
</organism>
<dbReference type="RefSeq" id="WP_286050699.1">
    <property type="nucleotide sequence ID" value="NZ_JASVWF010000001.1"/>
</dbReference>
<evidence type="ECO:0000313" key="3">
    <source>
        <dbReference type="EMBL" id="MDL5154664.1"/>
    </source>
</evidence>
<dbReference type="Proteomes" id="UP001231924">
    <property type="component" value="Unassembled WGS sequence"/>
</dbReference>
<protein>
    <recommendedName>
        <fullName evidence="2">DUF6752 domain-containing protein</fullName>
    </recommendedName>
</protein>
<dbReference type="InterPro" id="IPR046640">
    <property type="entry name" value="DUF6752"/>
</dbReference>
<comment type="caution">
    <text evidence="3">The sequence shown here is derived from an EMBL/GenBank/DDBJ whole genome shotgun (WGS) entry which is preliminary data.</text>
</comment>
<name>A0ABT7M384_9PSEU</name>
<sequence>MKNPVRVLGSAARRVLVPEWTAVLHDVEVLRSDRDNLLSDIRILRAELADLQQRADGLREESERLRGRVEALDVDIDEGRRLSARVAEVTDLVTEVVLPLHDREIDIVRLRDDDAEPT</sequence>
<feature type="coiled-coil region" evidence="1">
    <location>
        <begin position="27"/>
        <end position="75"/>
    </location>
</feature>